<dbReference type="GO" id="GO:0009279">
    <property type="term" value="C:cell outer membrane"/>
    <property type="evidence" value="ECO:0007669"/>
    <property type="project" value="UniProtKB-SubCell"/>
</dbReference>
<dbReference type="NCBIfam" id="TIGR04057">
    <property type="entry name" value="SusC_RagA_signa"/>
    <property type="match status" value="1"/>
</dbReference>
<reference evidence="7" key="1">
    <citation type="submission" date="2019-08" db="EMBL/GenBank/DDBJ databases">
        <authorList>
            <person name="Kucharzyk K."/>
            <person name="Murdoch R.W."/>
            <person name="Higgins S."/>
            <person name="Loffler F."/>
        </authorList>
    </citation>
    <scope>NUCLEOTIDE SEQUENCE</scope>
</reference>
<dbReference type="InterPro" id="IPR023996">
    <property type="entry name" value="TonB-dep_OMP_SusC/RagA"/>
</dbReference>
<dbReference type="Pfam" id="PF07715">
    <property type="entry name" value="Plug"/>
    <property type="match status" value="1"/>
</dbReference>
<comment type="subcellular location">
    <subcellularLocation>
        <location evidence="1">Cell outer membrane</location>
        <topology evidence="1">Multi-pass membrane protein</topology>
    </subcellularLocation>
</comment>
<evidence type="ECO:0000259" key="6">
    <source>
        <dbReference type="Pfam" id="PF07715"/>
    </source>
</evidence>
<accession>A0A644VNC1</accession>
<feature type="domain" description="TonB-dependent receptor plug" evidence="6">
    <location>
        <begin position="119"/>
        <end position="243"/>
    </location>
</feature>
<dbReference type="Pfam" id="PF13715">
    <property type="entry name" value="CarbopepD_reg_2"/>
    <property type="match status" value="1"/>
</dbReference>
<evidence type="ECO:0000256" key="2">
    <source>
        <dbReference type="ARBA" id="ARBA00022448"/>
    </source>
</evidence>
<keyword evidence="2" id="KW-0813">Transport</keyword>
<dbReference type="Gene3D" id="2.60.40.1120">
    <property type="entry name" value="Carboxypeptidase-like, regulatory domain"/>
    <property type="match status" value="1"/>
</dbReference>
<proteinExistence type="predicted"/>
<sequence length="1110" mass="123226">MYNMIKDKIVSLFLLLFSLQVFSQELMIKGRVVDDAGEAVIGATVVVKGSQQLGTVTDLDGDFSLKAPGADAIIIVSYVGMQTRELPARTTMKIVLSPDSKELEEVVVTGMLKVDKRLFTGATDQLDATKTKIDGITDVSRALEGRSAGVSVQNVSGTFGTAPKIRVRGATSIYGNSKPLWVVDGVVMEDAIDVSSDALSSGNAETLISSAIAGINADDIESFQILKDGSATSIYGARAMAGVVVITTKKGKAGVSRVNYTGEFTSRLIPSYTDFNISNSQQQMGIYQEMERKGWLEFTSLAGAANSGVYGKMYQLINQYQNGGYGLENTTAAKNGYLREAEFRNTDWFGLLFNNNLTQNHAVSISSGTEKAKFYVSLSVFDDPGWTKASSVERYTANVNGMYNITDKLSLTLLTTGSYREQKAPGTLSQDVDVVSGEVKRDFDINPYSFALNSSRTLDPKEFYTRNYAAFNIFHELDNNYIDLNVADLKFQTELSWKIARGLEANLLAAIKYQSSSQEHHIKDHSNQAEAYRAGVYPEDATIAERNPLLYKDPDDPNALPVSILPEGGIYNRTAYTMKGVDFRASATYNTSFEDTHILNLFGGMETGSVDRQRIWFRGWGYQYENGGIPFYDPNVFKQGKEENADYYTNTSNYTRDVAFFGSATYSYLGKYTVNGTGRYEGSNKLGKSREARWLPTWNMSGAWNAHEEDWFDATLGSLLSFGSLKASYSLTADRGPAFVTNSLAVYKSYTPWRPTAGVAESGIFVEDNENSDLTYEKKHEFNIGTSLGFLKNRINVEADYYTRSNFDLIGLIYTQGLGGEIAQYANVASMKSRGFEFTVSTKNIDNKDFSWNTDFIFSNAVNRITELDSRSNVIQLVSGAGYALKGYPVRSLFSIPFAGLNEDGLPTFINQDGETTLTDINFQEFEKLGFLKYEGPSDPTITGSLGNNFSWHGLKLNVFITYSFGNKIRLNPVFAARYTDLSSLPREFKNRWVLPGDEDYTSIPVIASTRQYQKYSSLNYAYNAYNYSDQRIADGGFVRLKEVSLAYDLPRKWTEPLKINNAQLKLQATNLFLLYADKKLNGQDPEFFNSGGVATPMPRQFTLSVRFGI</sequence>
<dbReference type="InterPro" id="IPR036942">
    <property type="entry name" value="Beta-barrel_TonB_sf"/>
</dbReference>
<evidence type="ECO:0000313" key="7">
    <source>
        <dbReference type="EMBL" id="MPL92767.1"/>
    </source>
</evidence>
<dbReference type="AlphaFoldDB" id="A0A644VNC1"/>
<dbReference type="PROSITE" id="PS52016">
    <property type="entry name" value="TONB_DEPENDENT_REC_3"/>
    <property type="match status" value="1"/>
</dbReference>
<keyword evidence="4" id="KW-0472">Membrane</keyword>
<dbReference type="Gene3D" id="2.40.170.20">
    <property type="entry name" value="TonB-dependent receptor, beta-barrel domain"/>
    <property type="match status" value="1"/>
</dbReference>
<dbReference type="SUPFAM" id="SSF49464">
    <property type="entry name" value="Carboxypeptidase regulatory domain-like"/>
    <property type="match status" value="1"/>
</dbReference>
<dbReference type="InterPro" id="IPR023997">
    <property type="entry name" value="TonB-dep_OMP_SusC/RagA_CS"/>
</dbReference>
<dbReference type="NCBIfam" id="TIGR04056">
    <property type="entry name" value="OMP_RagA_SusC"/>
    <property type="match status" value="1"/>
</dbReference>
<evidence type="ECO:0000256" key="5">
    <source>
        <dbReference type="ARBA" id="ARBA00023237"/>
    </source>
</evidence>
<dbReference type="EMBL" id="VSSQ01000369">
    <property type="protein sequence ID" value="MPL92767.1"/>
    <property type="molecule type" value="Genomic_DNA"/>
</dbReference>
<dbReference type="InterPro" id="IPR012910">
    <property type="entry name" value="Plug_dom"/>
</dbReference>
<keyword evidence="3" id="KW-0812">Transmembrane</keyword>
<organism evidence="7">
    <name type="scientific">bioreactor metagenome</name>
    <dbReference type="NCBI Taxonomy" id="1076179"/>
    <lineage>
        <taxon>unclassified sequences</taxon>
        <taxon>metagenomes</taxon>
        <taxon>ecological metagenomes</taxon>
    </lineage>
</organism>
<dbReference type="InterPro" id="IPR039426">
    <property type="entry name" value="TonB-dep_rcpt-like"/>
</dbReference>
<evidence type="ECO:0000256" key="3">
    <source>
        <dbReference type="ARBA" id="ARBA00022692"/>
    </source>
</evidence>
<evidence type="ECO:0000256" key="1">
    <source>
        <dbReference type="ARBA" id="ARBA00004571"/>
    </source>
</evidence>
<dbReference type="InterPro" id="IPR037066">
    <property type="entry name" value="Plug_dom_sf"/>
</dbReference>
<protein>
    <recommendedName>
        <fullName evidence="6">TonB-dependent receptor plug domain-containing protein</fullName>
    </recommendedName>
</protein>
<evidence type="ECO:0000256" key="4">
    <source>
        <dbReference type="ARBA" id="ARBA00023136"/>
    </source>
</evidence>
<keyword evidence="5" id="KW-0998">Cell outer membrane</keyword>
<name>A0A644VNC1_9ZZZZ</name>
<gene>
    <name evidence="7" type="ORF">SDC9_38880</name>
</gene>
<dbReference type="SUPFAM" id="SSF56935">
    <property type="entry name" value="Porins"/>
    <property type="match status" value="1"/>
</dbReference>
<dbReference type="Gene3D" id="2.170.130.10">
    <property type="entry name" value="TonB-dependent receptor, plug domain"/>
    <property type="match status" value="1"/>
</dbReference>
<comment type="caution">
    <text evidence="7">The sequence shown here is derived from an EMBL/GenBank/DDBJ whole genome shotgun (WGS) entry which is preliminary data.</text>
</comment>
<dbReference type="InterPro" id="IPR008969">
    <property type="entry name" value="CarboxyPept-like_regulatory"/>
</dbReference>